<dbReference type="Gene3D" id="1.10.510.10">
    <property type="entry name" value="Transferase(Phosphotransferase) domain 1"/>
    <property type="match status" value="1"/>
</dbReference>
<evidence type="ECO:0000256" key="5">
    <source>
        <dbReference type="ARBA" id="ARBA00022840"/>
    </source>
</evidence>
<feature type="domain" description="Protein kinase" evidence="7">
    <location>
        <begin position="95"/>
        <end position="360"/>
    </location>
</feature>
<keyword evidence="4" id="KW-0418">Kinase</keyword>
<dbReference type="Pfam" id="PF13195">
    <property type="entry name" value="DUF4011"/>
    <property type="match status" value="1"/>
</dbReference>
<evidence type="ECO:0000256" key="1">
    <source>
        <dbReference type="ARBA" id="ARBA00022527"/>
    </source>
</evidence>
<dbReference type="OrthoDB" id="9757917at2"/>
<evidence type="ECO:0000313" key="8">
    <source>
        <dbReference type="EMBL" id="OPH84104.1"/>
    </source>
</evidence>
<organism evidence="8 9">
    <name type="scientific">Nitrobacter vulgaris</name>
    <dbReference type="NCBI Taxonomy" id="29421"/>
    <lineage>
        <taxon>Bacteria</taxon>
        <taxon>Pseudomonadati</taxon>
        <taxon>Pseudomonadota</taxon>
        <taxon>Alphaproteobacteria</taxon>
        <taxon>Hyphomicrobiales</taxon>
        <taxon>Nitrobacteraceae</taxon>
        <taxon>Nitrobacter</taxon>
    </lineage>
</organism>
<sequence>MTTLAAIRTYIRVCPNCGSKRPVGEMACEALTDDGAVCGWSLTDVAICVAGMVDAAVPVGDIAPLAFQHCTNGHTLDAGDEMCTVCGADPAPAEIETVTPREDGAERAVVPTAIDDWIAEHRLPPDAVDEPWERIIVSRQGDARRALLTLYQPGFEPDPAVHNVLRRMPLDHVPELIATGRFEGRAYEVTERIESGSLAEAGWFQQREQLRTLVDELGRALATFAEMGLRHRDLRPSTILLRTRDPLDLVITGFGSARLSDYDLEAVAPLKLTRYSAPEAIVGAVSASSDWWSLGMLILEQATQGQCFTGVDDLAFRLHVVARGISLPDSIDGNMRLLLRGLLARDPLCRWGAEEVRRWLAGEAVTAPDEVASAEQRSGPSISLGSRAYTRPDLFALAAAERGNWEEARELVLRGSAATWLSARNEDQRMQAEVRRLTGDENLPEDQRLALTLLAMNPSLPLSVAGEIVTPAWLMANPNAGYALVVGETARHLDRMSREPWLVRLATRASAVGERAKLLEIELDEERLRVALLATSRANLEAERSLVRRLYPDTDHPGLSALLERQRLTDEDLIILISAGFHQFVSLASLTDAALQTAAQAGVQVDPEALTDMLVKPRREIFQVVEQRTANFARCQNVRVNDWADAFRVERRLPLDRAAALLAIPAANWQEPPHQQYVATLLELFEKRVSGAVGRGVLVRFTLGKTTPRFDLTELGTALRPAEALLNHVLSKVELPTDIDSAAYLDDPARESRLRRLVSHAQTFRRDTGIDGRYLGFPFVLVRTSETTKPRLAPVLLWPVAVEMQSGSARTATLMFDPQRDEVRLNPALEGILGTEAFGRWRTARDELLARASFRMGDVIDVFGALVITPSGRSLVPLPGKDVRAPNGMQKLLPSAALFNAERLSKRPVTRLTALPFGPFLAFGLLAVILLQQQG</sequence>
<evidence type="ECO:0000256" key="2">
    <source>
        <dbReference type="ARBA" id="ARBA00022679"/>
    </source>
</evidence>
<keyword evidence="1" id="KW-0723">Serine/threonine-protein kinase</keyword>
<proteinExistence type="predicted"/>
<name>A0A1V4I1U6_NITVU</name>
<gene>
    <name evidence="8" type="ORF">B2M20_03945</name>
</gene>
<feature type="non-terminal residue" evidence="8">
    <location>
        <position position="935"/>
    </location>
</feature>
<dbReference type="Proteomes" id="UP000189940">
    <property type="component" value="Unassembled WGS sequence"/>
</dbReference>
<comment type="caution">
    <text evidence="8">The sequence shown here is derived from an EMBL/GenBank/DDBJ whole genome shotgun (WGS) entry which is preliminary data.</text>
</comment>
<dbReference type="InterPro" id="IPR011009">
    <property type="entry name" value="Kinase-like_dom_sf"/>
</dbReference>
<dbReference type="STRING" id="29421.B2M20_03945"/>
<protein>
    <recommendedName>
        <fullName evidence="7">Protein kinase domain-containing protein</fullName>
    </recommendedName>
</protein>
<keyword evidence="6" id="KW-0472">Membrane</keyword>
<feature type="transmembrane region" description="Helical" evidence="6">
    <location>
        <begin position="912"/>
        <end position="931"/>
    </location>
</feature>
<reference evidence="8 9" key="1">
    <citation type="submission" date="2017-02" db="EMBL/GenBank/DDBJ databases">
        <title>Genome sequence of the nitrite-oxidizing bacterium Nitrobacter vulgaris strain Ab1.</title>
        <authorList>
            <person name="Mellbye B.L."/>
            <person name="Davis E.W."/>
            <person name="Spieck E."/>
            <person name="Chang J.H."/>
            <person name="Bottomley P.J."/>
            <person name="Sayavedra-Soto L.A."/>
        </authorList>
    </citation>
    <scope>NUCLEOTIDE SEQUENCE [LARGE SCALE GENOMIC DNA]</scope>
    <source>
        <strain evidence="8 9">Ab1</strain>
    </source>
</reference>
<dbReference type="SMART" id="SM00220">
    <property type="entry name" value="S_TKc"/>
    <property type="match status" value="1"/>
</dbReference>
<dbReference type="Pfam" id="PF00069">
    <property type="entry name" value="Pkinase"/>
    <property type="match status" value="1"/>
</dbReference>
<dbReference type="PANTHER" id="PTHR24351">
    <property type="entry name" value="RIBOSOMAL PROTEIN S6 KINASE"/>
    <property type="match status" value="1"/>
</dbReference>
<keyword evidence="5" id="KW-0067">ATP-binding</keyword>
<keyword evidence="9" id="KW-1185">Reference proteome</keyword>
<keyword evidence="3" id="KW-0547">Nucleotide-binding</keyword>
<evidence type="ECO:0000256" key="3">
    <source>
        <dbReference type="ARBA" id="ARBA00022741"/>
    </source>
</evidence>
<dbReference type="AlphaFoldDB" id="A0A1V4I1U6"/>
<dbReference type="PROSITE" id="PS50011">
    <property type="entry name" value="PROTEIN_KINASE_DOM"/>
    <property type="match status" value="1"/>
</dbReference>
<dbReference type="RefSeq" id="WP_139372827.1">
    <property type="nucleotide sequence ID" value="NZ_MWPQ01000010.1"/>
</dbReference>
<evidence type="ECO:0000256" key="4">
    <source>
        <dbReference type="ARBA" id="ARBA00022777"/>
    </source>
</evidence>
<keyword evidence="6" id="KW-1133">Transmembrane helix</keyword>
<evidence type="ECO:0000256" key="6">
    <source>
        <dbReference type="SAM" id="Phobius"/>
    </source>
</evidence>
<dbReference type="EMBL" id="MWPQ01000010">
    <property type="protein sequence ID" value="OPH84104.1"/>
    <property type="molecule type" value="Genomic_DNA"/>
</dbReference>
<dbReference type="InterPro" id="IPR025103">
    <property type="entry name" value="DUF4011"/>
</dbReference>
<accession>A0A1V4I1U6</accession>
<dbReference type="GO" id="GO:0005524">
    <property type="term" value="F:ATP binding"/>
    <property type="evidence" value="ECO:0007669"/>
    <property type="project" value="UniProtKB-KW"/>
</dbReference>
<evidence type="ECO:0000313" key="9">
    <source>
        <dbReference type="Proteomes" id="UP000189940"/>
    </source>
</evidence>
<dbReference type="GO" id="GO:0004674">
    <property type="term" value="F:protein serine/threonine kinase activity"/>
    <property type="evidence" value="ECO:0007669"/>
    <property type="project" value="UniProtKB-KW"/>
</dbReference>
<keyword evidence="6" id="KW-0812">Transmembrane</keyword>
<keyword evidence="2" id="KW-0808">Transferase</keyword>
<dbReference type="SUPFAM" id="SSF56112">
    <property type="entry name" value="Protein kinase-like (PK-like)"/>
    <property type="match status" value="1"/>
</dbReference>
<dbReference type="InterPro" id="IPR000719">
    <property type="entry name" value="Prot_kinase_dom"/>
</dbReference>
<evidence type="ECO:0000259" key="7">
    <source>
        <dbReference type="PROSITE" id="PS50011"/>
    </source>
</evidence>